<keyword evidence="3 5" id="KW-1133">Transmembrane helix</keyword>
<dbReference type="AlphaFoldDB" id="X1CJN3"/>
<sequence length="154" mass="16817">MSELVIKYVGEYNVEGDKTKAAAVFKSAGIIETITSLFAFGLIWLLAPLGAQFFAKDIATTNWFILYGLIVLANFMIESSTGLLQIFDRFKIIAGTTVGQSILTLSLVGYVFINQGGLYEIVLVYMAGKMAGAIALAVSALVVATQQWGFNWWR</sequence>
<keyword evidence="2 5" id="KW-0812">Transmembrane</keyword>
<evidence type="ECO:0000256" key="2">
    <source>
        <dbReference type="ARBA" id="ARBA00022692"/>
    </source>
</evidence>
<feature type="transmembrane region" description="Helical" evidence="5">
    <location>
        <begin position="119"/>
        <end position="144"/>
    </location>
</feature>
<organism evidence="6">
    <name type="scientific">marine sediment metagenome</name>
    <dbReference type="NCBI Taxonomy" id="412755"/>
    <lineage>
        <taxon>unclassified sequences</taxon>
        <taxon>metagenomes</taxon>
        <taxon>ecological metagenomes</taxon>
    </lineage>
</organism>
<feature type="transmembrane region" description="Helical" evidence="5">
    <location>
        <begin position="28"/>
        <end position="47"/>
    </location>
</feature>
<accession>X1CJN3</accession>
<dbReference type="InterPro" id="IPR002797">
    <property type="entry name" value="Polysacc_synth"/>
</dbReference>
<evidence type="ECO:0000256" key="1">
    <source>
        <dbReference type="ARBA" id="ARBA00004141"/>
    </source>
</evidence>
<reference evidence="6" key="1">
    <citation type="journal article" date="2014" name="Front. Microbiol.">
        <title>High frequency of phylogenetically diverse reductive dehalogenase-homologous genes in deep subseafloor sedimentary metagenomes.</title>
        <authorList>
            <person name="Kawai M."/>
            <person name="Futagami T."/>
            <person name="Toyoda A."/>
            <person name="Takaki Y."/>
            <person name="Nishi S."/>
            <person name="Hori S."/>
            <person name="Arai W."/>
            <person name="Tsubouchi T."/>
            <person name="Morono Y."/>
            <person name="Uchiyama I."/>
            <person name="Ito T."/>
            <person name="Fujiyama A."/>
            <person name="Inagaki F."/>
            <person name="Takami H."/>
        </authorList>
    </citation>
    <scope>NUCLEOTIDE SEQUENCE</scope>
    <source>
        <strain evidence="6">Expedition CK06-06</strain>
    </source>
</reference>
<feature type="non-terminal residue" evidence="6">
    <location>
        <position position="154"/>
    </location>
</feature>
<feature type="transmembrane region" description="Helical" evidence="5">
    <location>
        <begin position="59"/>
        <end position="77"/>
    </location>
</feature>
<dbReference type="EMBL" id="BART01016649">
    <property type="protein sequence ID" value="GAG84421.1"/>
    <property type="molecule type" value="Genomic_DNA"/>
</dbReference>
<evidence type="ECO:0000256" key="3">
    <source>
        <dbReference type="ARBA" id="ARBA00022989"/>
    </source>
</evidence>
<comment type="subcellular location">
    <subcellularLocation>
        <location evidence="1">Membrane</location>
        <topology evidence="1">Multi-pass membrane protein</topology>
    </subcellularLocation>
</comment>
<name>X1CJN3_9ZZZZ</name>
<protein>
    <recommendedName>
        <fullName evidence="7">Polysaccharide biosynthesis protein C-terminal domain-containing protein</fullName>
    </recommendedName>
</protein>
<evidence type="ECO:0000256" key="4">
    <source>
        <dbReference type="ARBA" id="ARBA00023136"/>
    </source>
</evidence>
<evidence type="ECO:0000313" key="6">
    <source>
        <dbReference type="EMBL" id="GAG84421.1"/>
    </source>
</evidence>
<dbReference type="GO" id="GO:0016020">
    <property type="term" value="C:membrane"/>
    <property type="evidence" value="ECO:0007669"/>
    <property type="project" value="UniProtKB-SubCell"/>
</dbReference>
<feature type="transmembrane region" description="Helical" evidence="5">
    <location>
        <begin position="89"/>
        <end position="113"/>
    </location>
</feature>
<proteinExistence type="predicted"/>
<dbReference type="Pfam" id="PF01943">
    <property type="entry name" value="Polysacc_synt"/>
    <property type="match status" value="1"/>
</dbReference>
<gene>
    <name evidence="6" type="ORF">S01H4_31957</name>
</gene>
<evidence type="ECO:0008006" key="7">
    <source>
        <dbReference type="Google" id="ProtNLM"/>
    </source>
</evidence>
<comment type="caution">
    <text evidence="6">The sequence shown here is derived from an EMBL/GenBank/DDBJ whole genome shotgun (WGS) entry which is preliminary data.</text>
</comment>
<keyword evidence="4 5" id="KW-0472">Membrane</keyword>
<evidence type="ECO:0000256" key="5">
    <source>
        <dbReference type="SAM" id="Phobius"/>
    </source>
</evidence>